<organism evidence="2">
    <name type="scientific">Tetraselmis sp. GSL018</name>
    <dbReference type="NCBI Taxonomy" id="582737"/>
    <lineage>
        <taxon>Eukaryota</taxon>
        <taxon>Viridiplantae</taxon>
        <taxon>Chlorophyta</taxon>
        <taxon>core chlorophytes</taxon>
        <taxon>Chlorodendrophyceae</taxon>
        <taxon>Chlorodendrales</taxon>
        <taxon>Chlorodendraceae</taxon>
        <taxon>Tetraselmis</taxon>
    </lineage>
</organism>
<dbReference type="EMBL" id="GBEZ01007288">
    <property type="protein sequence ID" value="JAC78164.1"/>
    <property type="molecule type" value="Transcribed_RNA"/>
</dbReference>
<feature type="region of interest" description="Disordered" evidence="1">
    <location>
        <begin position="68"/>
        <end position="356"/>
    </location>
</feature>
<feature type="compositionally biased region" description="Pro residues" evidence="1">
    <location>
        <begin position="196"/>
        <end position="205"/>
    </location>
</feature>
<feature type="compositionally biased region" description="Low complexity" evidence="1">
    <location>
        <begin position="148"/>
        <end position="166"/>
    </location>
</feature>
<feature type="compositionally biased region" description="Acidic residues" evidence="1">
    <location>
        <begin position="129"/>
        <end position="140"/>
    </location>
</feature>
<accession>A0A061S5B1</accession>
<name>A0A061S5B1_9CHLO</name>
<sequence length="356" mass="37905">MTGGQIFSKFCDKDSSSMGCFGSPRGSQRRYLSSLISDSWLSRITSLWRRQASVDKENKKVDLACAEVGMSEMEPGNSSKESSLEPPKDEESLLRDRTVTEMSDGPGSAWSQAVAEPAPAPKDKSPAEAEADAPTLEDEVVSPPLSPSSPAAPGGHALPGASPGLLTPEPRSHLPPLQDAVRPHTHGPAPQRLEPLPLPAPPPSSQRPHRVLRQDPAAAAEDYRRELASRNSMLAKAVPQGGGGVPRGRLQAVGFPGSSATLEPTLGLPYPADDAPRPRELRNNFIGHFERERANPGEFPSRRPAESPQRRRPASTRPGSGRPAGHRPSSGRPASTRGPKYRREAKKTSAAAAGAL</sequence>
<dbReference type="AlphaFoldDB" id="A0A061S5B1"/>
<evidence type="ECO:0000313" key="2">
    <source>
        <dbReference type="EMBL" id="JAC78164.1"/>
    </source>
</evidence>
<feature type="compositionally biased region" description="Basic and acidic residues" evidence="1">
    <location>
        <begin position="274"/>
        <end position="309"/>
    </location>
</feature>
<proteinExistence type="predicted"/>
<protein>
    <submittedName>
        <fullName evidence="2">Uncharacterized protein</fullName>
    </submittedName>
</protein>
<reference evidence="2" key="1">
    <citation type="submission" date="2014-05" db="EMBL/GenBank/DDBJ databases">
        <title>The transcriptome of the halophilic microalga Tetraselmis sp. GSL018 isolated from the Great Salt Lake, Utah.</title>
        <authorList>
            <person name="Jinkerson R.E."/>
            <person name="D'Adamo S."/>
            <person name="Posewitz M.C."/>
        </authorList>
    </citation>
    <scope>NUCLEOTIDE SEQUENCE</scope>
    <source>
        <strain evidence="2">GSL018</strain>
    </source>
</reference>
<gene>
    <name evidence="2" type="ORF">TSPGSL018_15859</name>
</gene>
<evidence type="ECO:0000256" key="1">
    <source>
        <dbReference type="SAM" id="MobiDB-lite"/>
    </source>
</evidence>
<feature type="compositionally biased region" description="Basic and acidic residues" evidence="1">
    <location>
        <begin position="82"/>
        <end position="99"/>
    </location>
</feature>